<dbReference type="SUPFAM" id="SSF48295">
    <property type="entry name" value="TrpR-like"/>
    <property type="match status" value="1"/>
</dbReference>
<name>X0SXR7_9ZZZZ</name>
<dbReference type="AlphaFoldDB" id="X0SXR7"/>
<proteinExistence type="predicted"/>
<dbReference type="EMBL" id="BARS01017501">
    <property type="protein sequence ID" value="GAF85973.1"/>
    <property type="molecule type" value="Genomic_DNA"/>
</dbReference>
<sequence>MEIKAILNHIKYRSYFTGIKQGVDQGKRPDLQGGGLVRSAGGKKAGLLGRMKEEREKGDERILGSGDFVGNVLSGSDDIERPRTLRKIPLSELVKKISSLLETEYDEVLSGNRRQKNCRARALISFVASKSMGYKFNEIAEIFGIYPVKCMAYVIPGCFCNMMIRGQGIFIVPYSI</sequence>
<protein>
    <recommendedName>
        <fullName evidence="2">Chromosomal replication initiator DnaA C-terminal domain-containing protein</fullName>
    </recommendedName>
</protein>
<reference evidence="1" key="1">
    <citation type="journal article" date="2014" name="Front. Microbiol.">
        <title>High frequency of phylogenetically diverse reductive dehalogenase-homologous genes in deep subseafloor sedimentary metagenomes.</title>
        <authorList>
            <person name="Kawai M."/>
            <person name="Futagami T."/>
            <person name="Toyoda A."/>
            <person name="Takaki Y."/>
            <person name="Nishi S."/>
            <person name="Hori S."/>
            <person name="Arai W."/>
            <person name="Tsubouchi T."/>
            <person name="Morono Y."/>
            <person name="Uchiyama I."/>
            <person name="Ito T."/>
            <person name="Fujiyama A."/>
            <person name="Inagaki F."/>
            <person name="Takami H."/>
        </authorList>
    </citation>
    <scope>NUCLEOTIDE SEQUENCE</scope>
    <source>
        <strain evidence="1">Expedition CK06-06</strain>
    </source>
</reference>
<dbReference type="GO" id="GO:0043565">
    <property type="term" value="F:sequence-specific DNA binding"/>
    <property type="evidence" value="ECO:0007669"/>
    <property type="project" value="InterPro"/>
</dbReference>
<organism evidence="1">
    <name type="scientific">marine sediment metagenome</name>
    <dbReference type="NCBI Taxonomy" id="412755"/>
    <lineage>
        <taxon>unclassified sequences</taxon>
        <taxon>metagenomes</taxon>
        <taxon>ecological metagenomes</taxon>
    </lineage>
</organism>
<comment type="caution">
    <text evidence="1">The sequence shown here is derived from an EMBL/GenBank/DDBJ whole genome shotgun (WGS) entry which is preliminary data.</text>
</comment>
<accession>X0SXR7</accession>
<evidence type="ECO:0008006" key="2">
    <source>
        <dbReference type="Google" id="ProtNLM"/>
    </source>
</evidence>
<gene>
    <name evidence="1" type="ORF">S01H1_28620</name>
</gene>
<dbReference type="Gene3D" id="1.10.1750.10">
    <property type="match status" value="1"/>
</dbReference>
<evidence type="ECO:0000313" key="1">
    <source>
        <dbReference type="EMBL" id="GAF85973.1"/>
    </source>
</evidence>
<dbReference type="InterPro" id="IPR010921">
    <property type="entry name" value="Trp_repressor/repl_initiator"/>
</dbReference>